<feature type="domain" description="SpoVT-AbrB" evidence="1">
    <location>
        <begin position="8"/>
        <end position="55"/>
    </location>
</feature>
<reference evidence="2 3" key="1">
    <citation type="submission" date="2017-09" db="EMBL/GenBank/DDBJ databases">
        <title>Depth-based differentiation of microbial function through sediment-hosted aquifers and enrichment of novel symbionts in the deep terrestrial subsurface.</title>
        <authorList>
            <person name="Probst A.J."/>
            <person name="Ladd B."/>
            <person name="Jarett J.K."/>
            <person name="Geller-Mcgrath D.E."/>
            <person name="Sieber C.M."/>
            <person name="Emerson J.B."/>
            <person name="Anantharaman K."/>
            <person name="Thomas B.C."/>
            <person name="Malmstrom R."/>
            <person name="Stieglmeier M."/>
            <person name="Klingl A."/>
            <person name="Woyke T."/>
            <person name="Ryan C.M."/>
            <person name="Banfield J.F."/>
        </authorList>
    </citation>
    <scope>NUCLEOTIDE SEQUENCE [LARGE SCALE GENOMIC DNA]</scope>
    <source>
        <strain evidence="2">CG10_big_fil_rev_8_21_14_0_10_45_14</strain>
    </source>
</reference>
<evidence type="ECO:0000313" key="3">
    <source>
        <dbReference type="Proteomes" id="UP000230833"/>
    </source>
</evidence>
<dbReference type="InterPro" id="IPR007159">
    <property type="entry name" value="SpoVT-AbrB_dom"/>
</dbReference>
<proteinExistence type="predicted"/>
<organism evidence="2 3">
    <name type="scientific">Candidatus Vogelbacteria bacterium CG10_big_fil_rev_8_21_14_0_10_45_14</name>
    <dbReference type="NCBI Taxonomy" id="1975042"/>
    <lineage>
        <taxon>Bacteria</taxon>
        <taxon>Candidatus Vogeliibacteriota</taxon>
    </lineage>
</organism>
<protein>
    <submittedName>
        <fullName evidence="2">AbrB/MazE/SpoVT family DNA-binding domain-containing protein</fullName>
    </submittedName>
</protein>
<dbReference type="SUPFAM" id="SSF89447">
    <property type="entry name" value="AbrB/MazE/MraZ-like"/>
    <property type="match status" value="1"/>
</dbReference>
<evidence type="ECO:0000259" key="1">
    <source>
        <dbReference type="SMART" id="SM00966"/>
    </source>
</evidence>
<name>A0A2H0RJV7_9BACT</name>
<evidence type="ECO:0000313" key="2">
    <source>
        <dbReference type="EMBL" id="PIR46706.1"/>
    </source>
</evidence>
<sequence>MEKTTTIQKWGNSYAVRLPLESVRRVNLREGVEVRIVEDKSSSSLHIVPTSTRSTLKEMVGAINKKNKHGEIRWGNGRGREVW</sequence>
<dbReference type="PANTHER" id="PTHR40516:SF1">
    <property type="entry name" value="ANTITOXIN CHPS-RELATED"/>
    <property type="match status" value="1"/>
</dbReference>
<accession>A0A2H0RJV7</accession>
<dbReference type="Proteomes" id="UP000230833">
    <property type="component" value="Unassembled WGS sequence"/>
</dbReference>
<gene>
    <name evidence="2" type="ORF">COV07_02915</name>
</gene>
<dbReference type="PANTHER" id="PTHR40516">
    <property type="entry name" value="ANTITOXIN CHPS-RELATED"/>
    <property type="match status" value="1"/>
</dbReference>
<keyword evidence="2" id="KW-0238">DNA-binding</keyword>
<dbReference type="GO" id="GO:0097351">
    <property type="term" value="F:toxin sequestering activity"/>
    <property type="evidence" value="ECO:0007669"/>
    <property type="project" value="InterPro"/>
</dbReference>
<dbReference type="EMBL" id="PCYL01000031">
    <property type="protein sequence ID" value="PIR46706.1"/>
    <property type="molecule type" value="Genomic_DNA"/>
</dbReference>
<dbReference type="AlphaFoldDB" id="A0A2H0RJV7"/>
<dbReference type="InterPro" id="IPR039052">
    <property type="entry name" value="Antitox_PemI-like"/>
</dbReference>
<dbReference type="Gene3D" id="2.10.260.10">
    <property type="match status" value="1"/>
</dbReference>
<dbReference type="InterPro" id="IPR037914">
    <property type="entry name" value="SpoVT-AbrB_sf"/>
</dbReference>
<comment type="caution">
    <text evidence="2">The sequence shown here is derived from an EMBL/GenBank/DDBJ whole genome shotgun (WGS) entry which is preliminary data.</text>
</comment>
<dbReference type="GO" id="GO:0003677">
    <property type="term" value="F:DNA binding"/>
    <property type="evidence" value="ECO:0007669"/>
    <property type="project" value="UniProtKB-KW"/>
</dbReference>
<dbReference type="SMART" id="SM00966">
    <property type="entry name" value="SpoVT_AbrB"/>
    <property type="match status" value="1"/>
</dbReference>
<dbReference type="Pfam" id="PF04014">
    <property type="entry name" value="MazE_antitoxin"/>
    <property type="match status" value="1"/>
</dbReference>